<accession>A0A1B2HZT6</accession>
<sequence>MALLKAHKGFTRAEFIDYYEHHHVPLILSLAPAPAYYARNYLPETADSEFDVLTHMRFADEAARQKWLALVLADGSGAAEDEARFLDRSRTRSWVVEEHVS</sequence>
<evidence type="ECO:0000259" key="1">
    <source>
        <dbReference type="Pfam" id="PF07110"/>
    </source>
</evidence>
<dbReference type="InterPro" id="IPR011008">
    <property type="entry name" value="Dimeric_a/b-barrel"/>
</dbReference>
<evidence type="ECO:0000313" key="3">
    <source>
        <dbReference type="Proteomes" id="UP000093053"/>
    </source>
</evidence>
<dbReference type="KEGG" id="led:BBK82_33325"/>
<dbReference type="Pfam" id="PF07110">
    <property type="entry name" value="EthD"/>
    <property type="match status" value="1"/>
</dbReference>
<dbReference type="EMBL" id="CP016793">
    <property type="protein sequence ID" value="ANZ43217.1"/>
    <property type="molecule type" value="Genomic_DNA"/>
</dbReference>
<dbReference type="AlphaFoldDB" id="A0A1B2HZT6"/>
<dbReference type="InterPro" id="IPR009799">
    <property type="entry name" value="EthD_dom"/>
</dbReference>
<keyword evidence="3" id="KW-1185">Reference proteome</keyword>
<evidence type="ECO:0000313" key="2">
    <source>
        <dbReference type="EMBL" id="ANZ43217.1"/>
    </source>
</evidence>
<feature type="domain" description="EthD" evidence="1">
    <location>
        <begin position="8"/>
        <end position="89"/>
    </location>
</feature>
<protein>
    <recommendedName>
        <fullName evidence="1">EthD domain-containing protein</fullName>
    </recommendedName>
</protein>
<dbReference type="Gene3D" id="3.30.70.100">
    <property type="match status" value="1"/>
</dbReference>
<gene>
    <name evidence="2" type="ORF">BBK82_33325</name>
</gene>
<dbReference type="SUPFAM" id="SSF54909">
    <property type="entry name" value="Dimeric alpha+beta barrel"/>
    <property type="match status" value="1"/>
</dbReference>
<reference evidence="2 3" key="1">
    <citation type="submission" date="2016-07" db="EMBL/GenBank/DDBJ databases">
        <title>Complete genome sequence of the Lentzea guizhouensis DHS C013.</title>
        <authorList>
            <person name="Cao C."/>
        </authorList>
    </citation>
    <scope>NUCLEOTIDE SEQUENCE [LARGE SCALE GENOMIC DNA]</scope>
    <source>
        <strain evidence="2 3">DHS C013</strain>
    </source>
</reference>
<dbReference type="Proteomes" id="UP000093053">
    <property type="component" value="Chromosome"/>
</dbReference>
<dbReference type="STRING" id="1586287.BBK82_33325"/>
<name>A0A1B2HZT6_9PSEU</name>
<dbReference type="GO" id="GO:0016491">
    <property type="term" value="F:oxidoreductase activity"/>
    <property type="evidence" value="ECO:0007669"/>
    <property type="project" value="InterPro"/>
</dbReference>
<organism evidence="2 3">
    <name type="scientific">Lentzea guizhouensis</name>
    <dbReference type="NCBI Taxonomy" id="1586287"/>
    <lineage>
        <taxon>Bacteria</taxon>
        <taxon>Bacillati</taxon>
        <taxon>Actinomycetota</taxon>
        <taxon>Actinomycetes</taxon>
        <taxon>Pseudonocardiales</taxon>
        <taxon>Pseudonocardiaceae</taxon>
        <taxon>Lentzea</taxon>
    </lineage>
</organism>
<proteinExistence type="predicted"/>